<protein>
    <submittedName>
        <fullName evidence="1">Uncharacterized protein</fullName>
    </submittedName>
</protein>
<dbReference type="EMBL" id="CAKKTJ010000327">
    <property type="protein sequence ID" value="CAH0481304.1"/>
    <property type="molecule type" value="Genomic_DNA"/>
</dbReference>
<evidence type="ECO:0000313" key="1">
    <source>
        <dbReference type="EMBL" id="CAH0481304.1"/>
    </source>
</evidence>
<proteinExistence type="predicted"/>
<dbReference type="AlphaFoldDB" id="A0AAU9L977"/>
<accession>A0AAU9L977</accession>
<gene>
    <name evidence="1" type="ORF">PBS003_LOCUS7910</name>
</gene>
<name>A0AAU9L977_9STRA</name>
<sequence length="102" mass="11550">MDDAPMETADNRPQQDQMNRLEEMATFVNNRVFELVTTKMHDDEKVVTPKDVVDADDMKACMNANTETVIEAELTCIAHKIYQECKRSNVGLGRKEDGWNGG</sequence>
<organism evidence="1 2">
    <name type="scientific">Peronospora belbahrii</name>
    <dbReference type="NCBI Taxonomy" id="622444"/>
    <lineage>
        <taxon>Eukaryota</taxon>
        <taxon>Sar</taxon>
        <taxon>Stramenopiles</taxon>
        <taxon>Oomycota</taxon>
        <taxon>Peronosporomycetes</taxon>
        <taxon>Peronosporales</taxon>
        <taxon>Peronosporaceae</taxon>
        <taxon>Peronospora</taxon>
    </lineage>
</organism>
<evidence type="ECO:0000313" key="2">
    <source>
        <dbReference type="Proteomes" id="UP001160483"/>
    </source>
</evidence>
<dbReference type="Proteomes" id="UP001160483">
    <property type="component" value="Unassembled WGS sequence"/>
</dbReference>
<reference evidence="1" key="1">
    <citation type="submission" date="2021-11" db="EMBL/GenBank/DDBJ databases">
        <authorList>
            <person name="Islam A."/>
            <person name="Islam S."/>
            <person name="Flora M.S."/>
            <person name="Rahman M."/>
            <person name="Ziaur R.M."/>
            <person name="Epstein J.H."/>
            <person name="Hassan M."/>
            <person name="Klassen M."/>
            <person name="Woodard K."/>
            <person name="Webb A."/>
            <person name="Webby R.J."/>
            <person name="El Zowalaty M.E."/>
        </authorList>
    </citation>
    <scope>NUCLEOTIDE SEQUENCE</scope>
    <source>
        <strain evidence="1">Pbs3</strain>
    </source>
</reference>
<comment type="caution">
    <text evidence="1">The sequence shown here is derived from an EMBL/GenBank/DDBJ whole genome shotgun (WGS) entry which is preliminary data.</text>
</comment>